<dbReference type="GO" id="GO:0012505">
    <property type="term" value="C:endomembrane system"/>
    <property type="evidence" value="ECO:0007669"/>
    <property type="project" value="UniProtKB-SubCell"/>
</dbReference>
<evidence type="ECO:0000256" key="11">
    <source>
        <dbReference type="ARBA" id="ARBA00025198"/>
    </source>
</evidence>
<dbReference type="GO" id="GO:0005886">
    <property type="term" value="C:plasma membrane"/>
    <property type="evidence" value="ECO:0007669"/>
    <property type="project" value="UniProtKB-SubCell"/>
</dbReference>
<dbReference type="EMBL" id="RJVG01000002">
    <property type="protein sequence ID" value="ROR30678.1"/>
    <property type="molecule type" value="Genomic_DNA"/>
</dbReference>
<keyword evidence="4 13" id="KW-0138">CF(0)</keyword>
<evidence type="ECO:0000256" key="5">
    <source>
        <dbReference type="ARBA" id="ARBA00022692"/>
    </source>
</evidence>
<comment type="function">
    <text evidence="13">Component of the F(0) channel, it forms part of the peripheral stalk, linking F(1) to F(0).</text>
</comment>
<keyword evidence="15" id="KW-0175">Coiled coil</keyword>
<evidence type="ECO:0000256" key="1">
    <source>
        <dbReference type="ARBA" id="ARBA00005513"/>
    </source>
</evidence>
<dbReference type="Proteomes" id="UP000273083">
    <property type="component" value="Unassembled WGS sequence"/>
</dbReference>
<dbReference type="Gene3D" id="6.10.250.1580">
    <property type="match status" value="1"/>
</dbReference>
<dbReference type="InterPro" id="IPR002146">
    <property type="entry name" value="ATP_synth_b/b'su_bac/chlpt"/>
</dbReference>
<keyword evidence="9 13" id="KW-0472">Membrane</keyword>
<evidence type="ECO:0000256" key="7">
    <source>
        <dbReference type="ARBA" id="ARBA00022989"/>
    </source>
</evidence>
<reference evidence="16 17" key="1">
    <citation type="submission" date="2018-11" db="EMBL/GenBank/DDBJ databases">
        <title>Genomic Encyclopedia of Type Strains, Phase IV (KMG-IV): sequencing the most valuable type-strain genomes for metagenomic binning, comparative biology and taxonomic classification.</title>
        <authorList>
            <person name="Goeker M."/>
        </authorList>
    </citation>
    <scope>NUCLEOTIDE SEQUENCE [LARGE SCALE GENOMIC DNA]</scope>
    <source>
        <strain evidence="16 17">DSM 26537</strain>
    </source>
</reference>
<dbReference type="InterPro" id="IPR050059">
    <property type="entry name" value="ATP_synthase_B_chain"/>
</dbReference>
<feature type="transmembrane region" description="Helical" evidence="13">
    <location>
        <begin position="6"/>
        <end position="27"/>
    </location>
</feature>
<evidence type="ECO:0000256" key="12">
    <source>
        <dbReference type="ARBA" id="ARBA00037847"/>
    </source>
</evidence>
<dbReference type="HAMAP" id="MF_01398">
    <property type="entry name" value="ATP_synth_b_bprime"/>
    <property type="match status" value="1"/>
</dbReference>
<keyword evidence="7 13" id="KW-1133">Transmembrane helix</keyword>
<organism evidence="16 17">
    <name type="scientific">Mobilisporobacter senegalensis</name>
    <dbReference type="NCBI Taxonomy" id="1329262"/>
    <lineage>
        <taxon>Bacteria</taxon>
        <taxon>Bacillati</taxon>
        <taxon>Bacillota</taxon>
        <taxon>Clostridia</taxon>
        <taxon>Lachnospirales</taxon>
        <taxon>Lachnospiraceae</taxon>
        <taxon>Mobilisporobacter</taxon>
    </lineage>
</organism>
<dbReference type="NCBIfam" id="TIGR01144">
    <property type="entry name" value="ATP_synt_b"/>
    <property type="match status" value="1"/>
</dbReference>
<comment type="subunit">
    <text evidence="13">F-type ATPases have 2 components, F(1) - the catalytic core - and F(0) - the membrane proton channel. F(1) has five subunits: alpha(3), beta(3), gamma(1), delta(1), epsilon(1). F(0) has three main subunits: a(1), b(2) and c(10-14). The alpha and beta chains form an alternating ring which encloses part of the gamma chain. F(1) is attached to F(0) by a central stalk formed by the gamma and epsilon chains, while a peripheral stalk is formed by the delta and b chains.</text>
</comment>
<gene>
    <name evidence="13" type="primary">atpF</name>
    <name evidence="16" type="ORF">EDD66_102333</name>
</gene>
<comment type="subcellular location">
    <subcellularLocation>
        <location evidence="13">Cell membrane</location>
        <topology evidence="13">Single-pass membrane protein</topology>
    </subcellularLocation>
    <subcellularLocation>
        <location evidence="12">Endomembrane system</location>
        <topology evidence="12">Single-pass membrane protein</topology>
    </subcellularLocation>
</comment>
<dbReference type="SUPFAM" id="SSF81573">
    <property type="entry name" value="F1F0 ATP synthase subunit B, membrane domain"/>
    <property type="match status" value="1"/>
</dbReference>
<protein>
    <recommendedName>
        <fullName evidence="13">ATP synthase subunit b</fullName>
    </recommendedName>
    <alternativeName>
        <fullName evidence="13">ATP synthase F(0) sector subunit b</fullName>
    </alternativeName>
    <alternativeName>
        <fullName evidence="13">ATPase subunit I</fullName>
    </alternativeName>
    <alternativeName>
        <fullName evidence="13">F-type ATPase subunit b</fullName>
        <shortName evidence="13">F-ATPase subunit b</shortName>
    </alternativeName>
</protein>
<evidence type="ECO:0000256" key="4">
    <source>
        <dbReference type="ARBA" id="ARBA00022547"/>
    </source>
</evidence>
<evidence type="ECO:0000256" key="2">
    <source>
        <dbReference type="ARBA" id="ARBA00022448"/>
    </source>
</evidence>
<keyword evidence="5 13" id="KW-0812">Transmembrane</keyword>
<evidence type="ECO:0000313" key="17">
    <source>
        <dbReference type="Proteomes" id="UP000273083"/>
    </source>
</evidence>
<evidence type="ECO:0000256" key="3">
    <source>
        <dbReference type="ARBA" id="ARBA00022475"/>
    </source>
</evidence>
<accession>A0A3N1XWM4</accession>
<dbReference type="PANTHER" id="PTHR33445:SF1">
    <property type="entry name" value="ATP SYNTHASE SUBUNIT B"/>
    <property type="match status" value="1"/>
</dbReference>
<comment type="function">
    <text evidence="11 13">F(1)F(0) ATP synthase produces ATP from ADP in the presence of a proton or sodium gradient. F-type ATPases consist of two structural domains, F(1) containing the extramembraneous catalytic core and F(0) containing the membrane proton channel, linked together by a central stalk and a peripheral stalk. During catalysis, ATP synthesis in the catalytic domain of F(1) is coupled via a rotary mechanism of the central stalk subunits to proton translocation.</text>
</comment>
<dbReference type="RefSeq" id="WP_243115299.1">
    <property type="nucleotide sequence ID" value="NZ_RJVG01000002.1"/>
</dbReference>
<dbReference type="GO" id="GO:0046961">
    <property type="term" value="F:proton-transporting ATPase activity, rotational mechanism"/>
    <property type="evidence" value="ECO:0007669"/>
    <property type="project" value="TreeGrafter"/>
</dbReference>
<dbReference type="AlphaFoldDB" id="A0A3N1XWM4"/>
<dbReference type="GO" id="GO:0046933">
    <property type="term" value="F:proton-transporting ATP synthase activity, rotational mechanism"/>
    <property type="evidence" value="ECO:0007669"/>
    <property type="project" value="UniProtKB-UniRule"/>
</dbReference>
<evidence type="ECO:0000256" key="14">
    <source>
        <dbReference type="RuleBase" id="RU003848"/>
    </source>
</evidence>
<evidence type="ECO:0000256" key="13">
    <source>
        <dbReference type="HAMAP-Rule" id="MF_01398"/>
    </source>
</evidence>
<keyword evidence="3 13" id="KW-1003">Cell membrane</keyword>
<evidence type="ECO:0000256" key="15">
    <source>
        <dbReference type="SAM" id="Coils"/>
    </source>
</evidence>
<dbReference type="InterPro" id="IPR028987">
    <property type="entry name" value="ATP_synth_B-like_membr_sf"/>
</dbReference>
<dbReference type="PANTHER" id="PTHR33445">
    <property type="entry name" value="ATP SYNTHASE SUBUNIT B', CHLOROPLASTIC"/>
    <property type="match status" value="1"/>
</dbReference>
<dbReference type="GO" id="GO:0045259">
    <property type="term" value="C:proton-transporting ATP synthase complex"/>
    <property type="evidence" value="ECO:0007669"/>
    <property type="project" value="UniProtKB-KW"/>
</dbReference>
<evidence type="ECO:0000313" key="16">
    <source>
        <dbReference type="EMBL" id="ROR30678.1"/>
    </source>
</evidence>
<keyword evidence="8 13" id="KW-0406">Ion transport</keyword>
<name>A0A3N1XWM4_9FIRM</name>
<comment type="similarity">
    <text evidence="1 13 14">Belongs to the ATPase B chain family.</text>
</comment>
<comment type="caution">
    <text evidence="16">The sequence shown here is derived from an EMBL/GenBank/DDBJ whole genome shotgun (WGS) entry which is preliminary data.</text>
</comment>
<dbReference type="CDD" id="cd06503">
    <property type="entry name" value="ATP-synt_Fo_b"/>
    <property type="match status" value="1"/>
</dbReference>
<keyword evidence="17" id="KW-1185">Reference proteome</keyword>
<dbReference type="InterPro" id="IPR005864">
    <property type="entry name" value="ATP_synth_F0_bsu_bac"/>
</dbReference>
<sequence>MLVLNWHIIWTFVNILVLFIFLKKFLFGPVTEMMEKRTKAIEDSIQDAEAKKADAMKLKQDYEEELNQANLEAAGIVKEARERADIEYNKQVLQAKEEAARIIQDAGRTIELERKKATQSAQAEIAGIALLAASKVIGKNVDDDANKQLLGDFIKEVGAVK</sequence>
<evidence type="ECO:0000256" key="6">
    <source>
        <dbReference type="ARBA" id="ARBA00022781"/>
    </source>
</evidence>
<evidence type="ECO:0000256" key="8">
    <source>
        <dbReference type="ARBA" id="ARBA00023065"/>
    </source>
</evidence>
<evidence type="ECO:0000256" key="9">
    <source>
        <dbReference type="ARBA" id="ARBA00023136"/>
    </source>
</evidence>
<keyword evidence="6 13" id="KW-0375">Hydrogen ion transport</keyword>
<feature type="coiled-coil region" evidence="15">
    <location>
        <begin position="31"/>
        <end position="79"/>
    </location>
</feature>
<keyword evidence="10 13" id="KW-0066">ATP synthesis</keyword>
<evidence type="ECO:0000256" key="10">
    <source>
        <dbReference type="ARBA" id="ARBA00023310"/>
    </source>
</evidence>
<proteinExistence type="inferred from homology"/>
<dbReference type="Pfam" id="PF00430">
    <property type="entry name" value="ATP-synt_B"/>
    <property type="match status" value="1"/>
</dbReference>
<keyword evidence="2 13" id="KW-0813">Transport</keyword>